<dbReference type="HOGENOM" id="CLU_048353_0_0_1"/>
<protein>
    <recommendedName>
        <fullName evidence="1">Serine aminopeptidase S33 domain-containing protein</fullName>
    </recommendedName>
</protein>
<dbReference type="SUPFAM" id="SSF53474">
    <property type="entry name" value="alpha/beta-Hydrolases"/>
    <property type="match status" value="1"/>
</dbReference>
<accession>A0A0D9V291</accession>
<feature type="domain" description="Serine aminopeptidase S33" evidence="1">
    <location>
        <begin position="42"/>
        <end position="122"/>
    </location>
</feature>
<dbReference type="PANTHER" id="PTHR42886:SF85">
    <property type="entry name" value="OS01G0579900 PROTEIN"/>
    <property type="match status" value="1"/>
</dbReference>
<dbReference type="AlphaFoldDB" id="A0A0D9V291"/>
<keyword evidence="3" id="KW-1185">Reference proteome</keyword>
<name>A0A0D9V291_9ORYZ</name>
<dbReference type="InterPro" id="IPR022742">
    <property type="entry name" value="Hydrolase_4"/>
</dbReference>
<reference evidence="3" key="2">
    <citation type="submission" date="2013-12" db="EMBL/GenBank/DDBJ databases">
        <authorList>
            <person name="Yu Y."/>
            <person name="Lee S."/>
            <person name="de Baynast K."/>
            <person name="Wissotski M."/>
            <person name="Liu L."/>
            <person name="Talag J."/>
            <person name="Goicoechea J."/>
            <person name="Angelova A."/>
            <person name="Jetty R."/>
            <person name="Kudrna D."/>
            <person name="Golser W."/>
            <person name="Rivera L."/>
            <person name="Zhang J."/>
            <person name="Wing R."/>
        </authorList>
    </citation>
    <scope>NUCLEOTIDE SEQUENCE</scope>
</reference>
<proteinExistence type="predicted"/>
<dbReference type="eggNOG" id="KOG4667">
    <property type="taxonomic scope" value="Eukaryota"/>
</dbReference>
<dbReference type="Pfam" id="PF12146">
    <property type="entry name" value="Hydrolase_4"/>
    <property type="match status" value="1"/>
</dbReference>
<reference evidence="2" key="3">
    <citation type="submission" date="2015-04" db="UniProtKB">
        <authorList>
            <consortium name="EnsemblPlants"/>
        </authorList>
    </citation>
    <scope>IDENTIFICATION</scope>
</reference>
<sequence>MAEPLSSYQDSSNPQAQEERVVMITNKHGEKLVGLLQHMGSNKIVVLCHGFTASKNDSIIVDLANALTKQGVGIFRFDFSGNGESEGEFQYGNYRKEADDLHSVVSHLKQEKYDVKAIVGHSKVTDPKTSFYPGGDVVVLYASIYDDVSMVVNLSGRFHLERGIEERLGKEFMDIIEKEGYIDVKTKSVHGSADDIIPVEDAYEFAKHIPNHKLNVIDGADHCYTAHRKELSDAVVDFITSSEVCADANCSPIVPFRH</sequence>
<reference evidence="2 3" key="1">
    <citation type="submission" date="2012-08" db="EMBL/GenBank/DDBJ databases">
        <title>Oryza genome evolution.</title>
        <authorList>
            <person name="Wing R.A."/>
        </authorList>
    </citation>
    <scope>NUCLEOTIDE SEQUENCE</scope>
</reference>
<dbReference type="STRING" id="77586.A0A0D9V291"/>
<dbReference type="Proteomes" id="UP000032180">
    <property type="component" value="Chromosome 1"/>
</dbReference>
<dbReference type="Gramene" id="LPERR01G17580.1">
    <property type="protein sequence ID" value="LPERR01G17580.1"/>
    <property type="gene ID" value="LPERR01G17580"/>
</dbReference>
<evidence type="ECO:0000313" key="3">
    <source>
        <dbReference type="Proteomes" id="UP000032180"/>
    </source>
</evidence>
<dbReference type="InterPro" id="IPR029058">
    <property type="entry name" value="AB_hydrolase_fold"/>
</dbReference>
<dbReference type="Gene3D" id="3.40.50.1820">
    <property type="entry name" value="alpha/beta hydrolase"/>
    <property type="match status" value="1"/>
</dbReference>
<dbReference type="PANTHER" id="PTHR42886">
    <property type="entry name" value="RE40534P-RELATED"/>
    <property type="match status" value="1"/>
</dbReference>
<organism evidence="2 3">
    <name type="scientific">Leersia perrieri</name>
    <dbReference type="NCBI Taxonomy" id="77586"/>
    <lineage>
        <taxon>Eukaryota</taxon>
        <taxon>Viridiplantae</taxon>
        <taxon>Streptophyta</taxon>
        <taxon>Embryophyta</taxon>
        <taxon>Tracheophyta</taxon>
        <taxon>Spermatophyta</taxon>
        <taxon>Magnoliopsida</taxon>
        <taxon>Liliopsida</taxon>
        <taxon>Poales</taxon>
        <taxon>Poaceae</taxon>
        <taxon>BOP clade</taxon>
        <taxon>Oryzoideae</taxon>
        <taxon>Oryzeae</taxon>
        <taxon>Oryzinae</taxon>
        <taxon>Leersia</taxon>
    </lineage>
</organism>
<evidence type="ECO:0000313" key="2">
    <source>
        <dbReference type="EnsemblPlants" id="LPERR01G17580.1"/>
    </source>
</evidence>
<evidence type="ECO:0000259" key="1">
    <source>
        <dbReference type="Pfam" id="PF12146"/>
    </source>
</evidence>
<dbReference type="EnsemblPlants" id="LPERR01G17580.1">
    <property type="protein sequence ID" value="LPERR01G17580.1"/>
    <property type="gene ID" value="LPERR01G17580"/>
</dbReference>